<dbReference type="CDD" id="cd00090">
    <property type="entry name" value="HTH_ARSR"/>
    <property type="match status" value="1"/>
</dbReference>
<keyword evidence="1" id="KW-0805">Transcription regulation</keyword>
<feature type="domain" description="HTH hxlR-type" evidence="4">
    <location>
        <begin position="12"/>
        <end position="110"/>
    </location>
</feature>
<dbReference type="PANTHER" id="PTHR33204:SF18">
    <property type="entry name" value="TRANSCRIPTIONAL REGULATORY PROTEIN"/>
    <property type="match status" value="1"/>
</dbReference>
<dbReference type="Gene3D" id="1.10.10.10">
    <property type="entry name" value="Winged helix-like DNA-binding domain superfamily/Winged helix DNA-binding domain"/>
    <property type="match status" value="1"/>
</dbReference>
<reference evidence="5 6" key="1">
    <citation type="submission" date="2023-08" db="EMBL/GenBank/DDBJ databases">
        <authorList>
            <person name="Girao M."/>
            <person name="Carvalho M.F."/>
        </authorList>
    </citation>
    <scope>NUCLEOTIDE SEQUENCE [LARGE SCALE GENOMIC DNA]</scope>
    <source>
        <strain evidence="5 6">CT-R113</strain>
    </source>
</reference>
<comment type="caution">
    <text evidence="5">The sequence shown here is derived from an EMBL/GenBank/DDBJ whole genome shotgun (WGS) entry which is preliminary data.</text>
</comment>
<dbReference type="EMBL" id="JAUZMY010000039">
    <property type="protein sequence ID" value="MEE2040996.1"/>
    <property type="molecule type" value="Genomic_DNA"/>
</dbReference>
<proteinExistence type="predicted"/>
<keyword evidence="3" id="KW-0804">Transcription</keyword>
<evidence type="ECO:0000256" key="3">
    <source>
        <dbReference type="ARBA" id="ARBA00023163"/>
    </source>
</evidence>
<evidence type="ECO:0000313" key="5">
    <source>
        <dbReference type="EMBL" id="MEE2040996.1"/>
    </source>
</evidence>
<dbReference type="Pfam" id="PF01638">
    <property type="entry name" value="HxlR"/>
    <property type="match status" value="1"/>
</dbReference>
<evidence type="ECO:0000256" key="2">
    <source>
        <dbReference type="ARBA" id="ARBA00023125"/>
    </source>
</evidence>
<dbReference type="SUPFAM" id="SSF46785">
    <property type="entry name" value="Winged helix' DNA-binding domain"/>
    <property type="match status" value="1"/>
</dbReference>
<keyword evidence="6" id="KW-1185">Reference proteome</keyword>
<accession>A0ABU7KFH6</accession>
<dbReference type="InterPro" id="IPR036388">
    <property type="entry name" value="WH-like_DNA-bd_sf"/>
</dbReference>
<protein>
    <submittedName>
        <fullName evidence="5">Helix-turn-helix domain-containing protein</fullName>
    </submittedName>
</protein>
<evidence type="ECO:0000259" key="4">
    <source>
        <dbReference type="PROSITE" id="PS51118"/>
    </source>
</evidence>
<name>A0ABU7KFH6_9ACTN</name>
<sequence>MPLRSDWSDDLCPIRRSLDVLGDPWVLLIVRDVLHGRGRFDSLRRNLGISEAVLSRRLNAMVEAGLLVRVDYDSGGRTRQGYAATEAAAELLPVLQQLALWGERHTSMPASGGHMAMIHRECGNETTHGEVCSSCGEVLVPERMTWVKPWRNGQDKLVPAGVLGEP</sequence>
<dbReference type="InterPro" id="IPR011991">
    <property type="entry name" value="ArsR-like_HTH"/>
</dbReference>
<evidence type="ECO:0000313" key="6">
    <source>
        <dbReference type="Proteomes" id="UP001356095"/>
    </source>
</evidence>
<gene>
    <name evidence="5" type="ORF">Q8791_27615</name>
</gene>
<dbReference type="InterPro" id="IPR036390">
    <property type="entry name" value="WH_DNA-bd_sf"/>
</dbReference>
<dbReference type="InterPro" id="IPR002577">
    <property type="entry name" value="HTH_HxlR"/>
</dbReference>
<dbReference type="PANTHER" id="PTHR33204">
    <property type="entry name" value="TRANSCRIPTIONAL REGULATOR, MARR FAMILY"/>
    <property type="match status" value="1"/>
</dbReference>
<evidence type="ECO:0000256" key="1">
    <source>
        <dbReference type="ARBA" id="ARBA00023015"/>
    </source>
</evidence>
<dbReference type="PROSITE" id="PS51118">
    <property type="entry name" value="HTH_HXLR"/>
    <property type="match status" value="1"/>
</dbReference>
<dbReference type="RefSeq" id="WP_330094760.1">
    <property type="nucleotide sequence ID" value="NZ_JAUZMY010000039.1"/>
</dbReference>
<keyword evidence="2" id="KW-0238">DNA-binding</keyword>
<organism evidence="5 6">
    <name type="scientific">Nocardiopsis codii</name>
    <dbReference type="NCBI Taxonomy" id="3065942"/>
    <lineage>
        <taxon>Bacteria</taxon>
        <taxon>Bacillati</taxon>
        <taxon>Actinomycetota</taxon>
        <taxon>Actinomycetes</taxon>
        <taxon>Streptosporangiales</taxon>
        <taxon>Nocardiopsidaceae</taxon>
        <taxon>Nocardiopsis</taxon>
    </lineage>
</organism>
<dbReference type="Proteomes" id="UP001356095">
    <property type="component" value="Unassembled WGS sequence"/>
</dbReference>